<sequence>MVRQPIRDKEYTLLAPLPWTLLEILCKLDRHYRERKIRCRLVYEDREPIFLGVNLLEARGIAYCDLRDLLLCLFVNNILKPLFGEHGVDDITMALTVLNLLEPNSNSHCTIPSIMQPPTVMTDGLITIPYDPVCASPYVHNNADSTTRFRPQ</sequence>
<dbReference type="Proteomes" id="UP000278807">
    <property type="component" value="Unassembled WGS sequence"/>
</dbReference>
<name>A0A0R3T8L9_RODNA</name>
<gene>
    <name evidence="1" type="ORF">HNAJ_LOCUS3406</name>
</gene>
<dbReference type="AlphaFoldDB" id="A0A0R3T8L9"/>
<evidence type="ECO:0000313" key="1">
    <source>
        <dbReference type="EMBL" id="VDN99265.1"/>
    </source>
</evidence>
<evidence type="ECO:0000313" key="3">
    <source>
        <dbReference type="WBParaSite" id="HNAJ_0000340701-mRNA-1"/>
    </source>
</evidence>
<accession>A0A0R3T8L9</accession>
<proteinExistence type="predicted"/>
<organism evidence="3">
    <name type="scientific">Rodentolepis nana</name>
    <name type="common">Dwarf tapeworm</name>
    <name type="synonym">Hymenolepis nana</name>
    <dbReference type="NCBI Taxonomy" id="102285"/>
    <lineage>
        <taxon>Eukaryota</taxon>
        <taxon>Metazoa</taxon>
        <taxon>Spiralia</taxon>
        <taxon>Lophotrochozoa</taxon>
        <taxon>Platyhelminthes</taxon>
        <taxon>Cestoda</taxon>
        <taxon>Eucestoda</taxon>
        <taxon>Cyclophyllidea</taxon>
        <taxon>Hymenolepididae</taxon>
        <taxon>Rodentolepis</taxon>
    </lineage>
</organism>
<dbReference type="WBParaSite" id="HNAJ_0000340701-mRNA-1">
    <property type="protein sequence ID" value="HNAJ_0000340701-mRNA-1"/>
    <property type="gene ID" value="HNAJ_0000340701"/>
</dbReference>
<evidence type="ECO:0000313" key="2">
    <source>
        <dbReference type="Proteomes" id="UP000278807"/>
    </source>
</evidence>
<protein>
    <submittedName>
        <fullName evidence="3">Phosphorylase b kinase regulatory subunit</fullName>
    </submittedName>
</protein>
<keyword evidence="2" id="KW-1185">Reference proteome</keyword>
<dbReference type="EMBL" id="UZAE01001983">
    <property type="protein sequence ID" value="VDN99265.1"/>
    <property type="molecule type" value="Genomic_DNA"/>
</dbReference>
<reference evidence="1 2" key="2">
    <citation type="submission" date="2018-11" db="EMBL/GenBank/DDBJ databases">
        <authorList>
            <consortium name="Pathogen Informatics"/>
        </authorList>
    </citation>
    <scope>NUCLEOTIDE SEQUENCE [LARGE SCALE GENOMIC DNA]</scope>
</reference>
<reference evidence="3" key="1">
    <citation type="submission" date="2017-02" db="UniProtKB">
        <authorList>
            <consortium name="WormBaseParasite"/>
        </authorList>
    </citation>
    <scope>IDENTIFICATION</scope>
</reference>